<feature type="transmembrane region" description="Helical" evidence="1">
    <location>
        <begin position="31"/>
        <end position="52"/>
    </location>
</feature>
<keyword evidence="1" id="KW-0812">Transmembrane</keyword>
<evidence type="ECO:0000313" key="2">
    <source>
        <dbReference type="EMBL" id="PNR30728.1"/>
    </source>
</evidence>
<sequence length="112" mass="12418">MYQTNDTSPASGGAVGALNWLVMKVCPFLKLRAFITVTLFLCMIPSLVMAWITTIELQYLIYIHVDPVRKLGTSDCTARVQGKVVGLNVEFNEHKGVRSRYSHFDHAVMGAG</sequence>
<dbReference type="EnsemblPlants" id="Pp3c22_12410V3.2">
    <property type="protein sequence ID" value="PAC:32905244.CDS.1"/>
    <property type="gene ID" value="Pp3c22_12410"/>
</dbReference>
<keyword evidence="1" id="KW-0472">Membrane</keyword>
<dbReference type="EMBL" id="ABEU02000022">
    <property type="protein sequence ID" value="PNR30728.1"/>
    <property type="molecule type" value="Genomic_DNA"/>
</dbReference>
<dbReference type="EnsemblPlants" id="Pp3c22_12410V3.1">
    <property type="protein sequence ID" value="PAC:32905243.CDS.1"/>
    <property type="gene ID" value="Pp3c22_12410"/>
</dbReference>
<dbReference type="InParanoid" id="A9TJF2"/>
<accession>A9TJF2</accession>
<dbReference type="Gramene" id="Pp3c22_12410V3.2">
    <property type="protein sequence ID" value="PAC:32905244.CDS.1"/>
    <property type="gene ID" value="Pp3c22_12410"/>
</dbReference>
<evidence type="ECO:0000313" key="3">
    <source>
        <dbReference type="EnsemblPlants" id="PAC:32905243.CDS.1"/>
    </source>
</evidence>
<protein>
    <submittedName>
        <fullName evidence="2 3">Uncharacterized protein</fullName>
    </submittedName>
</protein>
<evidence type="ECO:0000313" key="4">
    <source>
        <dbReference type="Proteomes" id="UP000006727"/>
    </source>
</evidence>
<reference evidence="2 4" key="1">
    <citation type="journal article" date="2008" name="Science">
        <title>The Physcomitrella genome reveals evolutionary insights into the conquest of land by plants.</title>
        <authorList>
            <person name="Rensing S."/>
            <person name="Lang D."/>
            <person name="Zimmer A."/>
            <person name="Terry A."/>
            <person name="Salamov A."/>
            <person name="Shapiro H."/>
            <person name="Nishiyama T."/>
            <person name="Perroud P.-F."/>
            <person name="Lindquist E."/>
            <person name="Kamisugi Y."/>
            <person name="Tanahashi T."/>
            <person name="Sakakibara K."/>
            <person name="Fujita T."/>
            <person name="Oishi K."/>
            <person name="Shin-I T."/>
            <person name="Kuroki Y."/>
            <person name="Toyoda A."/>
            <person name="Suzuki Y."/>
            <person name="Hashimoto A."/>
            <person name="Yamaguchi K."/>
            <person name="Sugano A."/>
            <person name="Kohara Y."/>
            <person name="Fujiyama A."/>
            <person name="Anterola A."/>
            <person name="Aoki S."/>
            <person name="Ashton N."/>
            <person name="Barbazuk W.B."/>
            <person name="Barker E."/>
            <person name="Bennetzen J."/>
            <person name="Bezanilla M."/>
            <person name="Blankenship R."/>
            <person name="Cho S.H."/>
            <person name="Dutcher S."/>
            <person name="Estelle M."/>
            <person name="Fawcett J.A."/>
            <person name="Gundlach H."/>
            <person name="Hanada K."/>
            <person name="Heyl A."/>
            <person name="Hicks K.A."/>
            <person name="Hugh J."/>
            <person name="Lohr M."/>
            <person name="Mayer K."/>
            <person name="Melkozernov A."/>
            <person name="Murata T."/>
            <person name="Nelson D."/>
            <person name="Pils B."/>
            <person name="Prigge M."/>
            <person name="Reiss B."/>
            <person name="Renner T."/>
            <person name="Rombauts S."/>
            <person name="Rushton P."/>
            <person name="Sanderfoot A."/>
            <person name="Schween G."/>
            <person name="Shiu S.-H."/>
            <person name="Stueber K."/>
            <person name="Theodoulou F.L."/>
            <person name="Tu H."/>
            <person name="Van de Peer Y."/>
            <person name="Verrier P.J."/>
            <person name="Waters E."/>
            <person name="Wood A."/>
            <person name="Yang L."/>
            <person name="Cove D."/>
            <person name="Cuming A."/>
            <person name="Hasebe M."/>
            <person name="Lucas S."/>
            <person name="Mishler D.B."/>
            <person name="Reski R."/>
            <person name="Grigoriev I."/>
            <person name="Quatrano R.S."/>
            <person name="Boore J.L."/>
        </authorList>
    </citation>
    <scope>NUCLEOTIDE SEQUENCE [LARGE SCALE GENOMIC DNA]</scope>
    <source>
        <strain evidence="3 4">cv. Gransden 2004</strain>
    </source>
</reference>
<reference evidence="3" key="3">
    <citation type="submission" date="2020-12" db="UniProtKB">
        <authorList>
            <consortium name="EnsemblPlants"/>
        </authorList>
    </citation>
    <scope>IDENTIFICATION</scope>
</reference>
<organism evidence="2">
    <name type="scientific">Physcomitrium patens</name>
    <name type="common">Spreading-leaved earth moss</name>
    <name type="synonym">Physcomitrella patens</name>
    <dbReference type="NCBI Taxonomy" id="3218"/>
    <lineage>
        <taxon>Eukaryota</taxon>
        <taxon>Viridiplantae</taxon>
        <taxon>Streptophyta</taxon>
        <taxon>Embryophyta</taxon>
        <taxon>Bryophyta</taxon>
        <taxon>Bryophytina</taxon>
        <taxon>Bryopsida</taxon>
        <taxon>Funariidae</taxon>
        <taxon>Funariales</taxon>
        <taxon>Funariaceae</taxon>
        <taxon>Physcomitrium</taxon>
    </lineage>
</organism>
<reference evidence="2 4" key="2">
    <citation type="journal article" date="2018" name="Plant J.">
        <title>The Physcomitrella patens chromosome-scale assembly reveals moss genome structure and evolution.</title>
        <authorList>
            <person name="Lang D."/>
            <person name="Ullrich K.K."/>
            <person name="Murat F."/>
            <person name="Fuchs J."/>
            <person name="Jenkins J."/>
            <person name="Haas F.B."/>
            <person name="Piednoel M."/>
            <person name="Gundlach H."/>
            <person name="Van Bel M."/>
            <person name="Meyberg R."/>
            <person name="Vives C."/>
            <person name="Morata J."/>
            <person name="Symeonidi A."/>
            <person name="Hiss M."/>
            <person name="Muchero W."/>
            <person name="Kamisugi Y."/>
            <person name="Saleh O."/>
            <person name="Blanc G."/>
            <person name="Decker E.L."/>
            <person name="van Gessel N."/>
            <person name="Grimwood J."/>
            <person name="Hayes R.D."/>
            <person name="Graham S.W."/>
            <person name="Gunter L.E."/>
            <person name="McDaniel S.F."/>
            <person name="Hoernstein S.N.W."/>
            <person name="Larsson A."/>
            <person name="Li F.W."/>
            <person name="Perroud P.F."/>
            <person name="Phillips J."/>
            <person name="Ranjan P."/>
            <person name="Rokshar D.S."/>
            <person name="Rothfels C.J."/>
            <person name="Schneider L."/>
            <person name="Shu S."/>
            <person name="Stevenson D.W."/>
            <person name="Thummler F."/>
            <person name="Tillich M."/>
            <person name="Villarreal Aguilar J.C."/>
            <person name="Widiez T."/>
            <person name="Wong G.K."/>
            <person name="Wymore A."/>
            <person name="Zhang Y."/>
            <person name="Zimmer A.D."/>
            <person name="Quatrano R.S."/>
            <person name="Mayer K.F.X."/>
            <person name="Goodstein D."/>
            <person name="Casacuberta J.M."/>
            <person name="Vandepoele K."/>
            <person name="Reski R."/>
            <person name="Cuming A.C."/>
            <person name="Tuskan G.A."/>
            <person name="Maumus F."/>
            <person name="Salse J."/>
            <person name="Schmutz J."/>
            <person name="Rensing S.A."/>
        </authorList>
    </citation>
    <scope>NUCLEOTIDE SEQUENCE [LARGE SCALE GENOMIC DNA]</scope>
    <source>
        <strain evidence="3 4">cv. Gransden 2004</strain>
    </source>
</reference>
<dbReference type="AlphaFoldDB" id="A9TJF2"/>
<keyword evidence="4" id="KW-1185">Reference proteome</keyword>
<dbReference type="Proteomes" id="UP000006727">
    <property type="component" value="Chromosome 22"/>
</dbReference>
<dbReference type="PaxDb" id="3218-PP1S244_30V6.1"/>
<evidence type="ECO:0000256" key="1">
    <source>
        <dbReference type="SAM" id="Phobius"/>
    </source>
</evidence>
<dbReference type="Gramene" id="Pp3c22_12410V3.1">
    <property type="protein sequence ID" value="PAC:32905243.CDS.1"/>
    <property type="gene ID" value="Pp3c22_12410"/>
</dbReference>
<gene>
    <name evidence="2" type="ORF">PHYPA_027044</name>
</gene>
<proteinExistence type="predicted"/>
<keyword evidence="1" id="KW-1133">Transmembrane helix</keyword>
<dbReference type="HOGENOM" id="CLU_1974291_0_0_1"/>
<name>A9TJF2_PHYPA</name>